<comment type="caution">
    <text evidence="2">The sequence shown here is derived from an EMBL/GenBank/DDBJ whole genome shotgun (WGS) entry which is preliminary data.</text>
</comment>
<dbReference type="Gene3D" id="1.20.1270.70">
    <property type="entry name" value="Designed single chain three-helix bundle"/>
    <property type="match status" value="2"/>
</dbReference>
<name>A0A2T0MUM5_9ACTN</name>
<dbReference type="AlphaFoldDB" id="A0A2T0MUM5"/>
<dbReference type="OrthoDB" id="3533321at2"/>
<keyword evidence="1" id="KW-0175">Coiled coil</keyword>
<keyword evidence="3" id="KW-1185">Reference proteome</keyword>
<evidence type="ECO:0000313" key="2">
    <source>
        <dbReference type="EMBL" id="PRX62524.1"/>
    </source>
</evidence>
<dbReference type="RefSeq" id="WP_106244428.1">
    <property type="nucleotide sequence ID" value="NZ_PVNG01000012.1"/>
</dbReference>
<dbReference type="EMBL" id="PVNG01000012">
    <property type="protein sequence ID" value="PRX62524.1"/>
    <property type="molecule type" value="Genomic_DNA"/>
</dbReference>
<sequence length="139" mass="15402">MSIKEATIEELGVEFATKVHNEFVQTRTDQLMMGEDLTRRINGVGNQVKSLNGTVQKLDARVGRLESKVDQLDARVGSLEIRVGSLETKVDQLGVKVECLEAKVDAGFDKVDGQISDLQKGQMDMMNILIAIQRKLDVN</sequence>
<evidence type="ECO:0000256" key="1">
    <source>
        <dbReference type="SAM" id="Coils"/>
    </source>
</evidence>
<feature type="coiled-coil region" evidence="1">
    <location>
        <begin position="48"/>
        <end position="82"/>
    </location>
</feature>
<organism evidence="2 3">
    <name type="scientific">Nonomuraea fuscirosea</name>
    <dbReference type="NCBI Taxonomy" id="1291556"/>
    <lineage>
        <taxon>Bacteria</taxon>
        <taxon>Bacillati</taxon>
        <taxon>Actinomycetota</taxon>
        <taxon>Actinomycetes</taxon>
        <taxon>Streptosporangiales</taxon>
        <taxon>Streptosporangiaceae</taxon>
        <taxon>Nonomuraea</taxon>
    </lineage>
</organism>
<proteinExistence type="predicted"/>
<dbReference type="SUPFAM" id="SSF57997">
    <property type="entry name" value="Tropomyosin"/>
    <property type="match status" value="1"/>
</dbReference>
<evidence type="ECO:0000313" key="3">
    <source>
        <dbReference type="Proteomes" id="UP000238312"/>
    </source>
</evidence>
<accession>A0A2T0MUM5</accession>
<gene>
    <name evidence="2" type="ORF">B0I32_11217</name>
</gene>
<protein>
    <submittedName>
        <fullName evidence="2">Uncharacterized protein</fullName>
    </submittedName>
</protein>
<reference evidence="2 3" key="1">
    <citation type="submission" date="2018-03" db="EMBL/GenBank/DDBJ databases">
        <title>Genomic Encyclopedia of Type Strains, Phase III (KMG-III): the genomes of soil and plant-associated and newly described type strains.</title>
        <authorList>
            <person name="Whitman W."/>
        </authorList>
    </citation>
    <scope>NUCLEOTIDE SEQUENCE [LARGE SCALE GENOMIC DNA]</scope>
    <source>
        <strain evidence="2 3">CGMCC 4.7104</strain>
    </source>
</reference>
<dbReference type="Proteomes" id="UP000238312">
    <property type="component" value="Unassembled WGS sequence"/>
</dbReference>